<sequence>MAYITVGTENSTDINLYYEDQGDGPAVLLIHGYPLDGRSWEKQTIALLEAGHRVITYDRRGFGKSSQPAGGYDYDTFAADLNTLVEVLDLRDVALVGFSMGTGEVGRYLANYGADRVSKAVFLATVEPFLLLTDGNPTGVPQAVFDDIMAAARADRYAWYTKFYENFYNLDQNLGTLASEELVQASWISAIASAPVAAYAVVPSWIEDFRGDVEKVRASGVPSLIVHGVDDRILPIDSAGRPFHAAFPEAEYVEIPGAPHGFLWTHADEASRLLVKFLGSADAPGERQTMTAARAG</sequence>
<organism evidence="2 3">
    <name type="scientific">Lysobacter korlensis</name>
    <dbReference type="NCBI Taxonomy" id="553636"/>
    <lineage>
        <taxon>Bacteria</taxon>
        <taxon>Pseudomonadati</taxon>
        <taxon>Pseudomonadota</taxon>
        <taxon>Gammaproteobacteria</taxon>
        <taxon>Lysobacterales</taxon>
        <taxon>Lysobacteraceae</taxon>
        <taxon>Lysobacter</taxon>
    </lineage>
</organism>
<evidence type="ECO:0000313" key="3">
    <source>
        <dbReference type="Proteomes" id="UP001589896"/>
    </source>
</evidence>
<dbReference type="SUPFAM" id="SSF53474">
    <property type="entry name" value="alpha/beta-Hydrolases"/>
    <property type="match status" value="1"/>
</dbReference>
<dbReference type="Pfam" id="PF00561">
    <property type="entry name" value="Abhydrolase_1"/>
    <property type="match status" value="1"/>
</dbReference>
<protein>
    <submittedName>
        <fullName evidence="2">Alpha/beta fold hydrolase</fullName>
    </submittedName>
</protein>
<accession>A0ABV6RUH0</accession>
<dbReference type="RefSeq" id="WP_386672552.1">
    <property type="nucleotide sequence ID" value="NZ_JBHLTG010000006.1"/>
</dbReference>
<name>A0ABV6RUH0_9GAMM</name>
<keyword evidence="2" id="KW-0378">Hydrolase</keyword>
<proteinExistence type="predicted"/>
<comment type="caution">
    <text evidence="2">The sequence shown here is derived from an EMBL/GenBank/DDBJ whole genome shotgun (WGS) entry which is preliminary data.</text>
</comment>
<dbReference type="PANTHER" id="PTHR43433:SF4">
    <property type="entry name" value="NON-HEME CHLOROPEROXIDASE-RELATED"/>
    <property type="match status" value="1"/>
</dbReference>
<dbReference type="EMBL" id="JBHLTG010000006">
    <property type="protein sequence ID" value="MFC0680632.1"/>
    <property type="molecule type" value="Genomic_DNA"/>
</dbReference>
<gene>
    <name evidence="2" type="ORF">ACFFGH_22610</name>
</gene>
<reference evidence="2 3" key="1">
    <citation type="submission" date="2024-09" db="EMBL/GenBank/DDBJ databases">
        <authorList>
            <person name="Sun Q."/>
            <person name="Mori K."/>
        </authorList>
    </citation>
    <scope>NUCLEOTIDE SEQUENCE [LARGE SCALE GENOMIC DNA]</scope>
    <source>
        <strain evidence="2 3">KCTC 23076</strain>
    </source>
</reference>
<dbReference type="PRINTS" id="PR00111">
    <property type="entry name" value="ABHYDROLASE"/>
</dbReference>
<evidence type="ECO:0000259" key="1">
    <source>
        <dbReference type="Pfam" id="PF00561"/>
    </source>
</evidence>
<dbReference type="InterPro" id="IPR000073">
    <property type="entry name" value="AB_hydrolase_1"/>
</dbReference>
<dbReference type="PANTHER" id="PTHR43433">
    <property type="entry name" value="HYDROLASE, ALPHA/BETA FOLD FAMILY PROTEIN"/>
    <property type="match status" value="1"/>
</dbReference>
<dbReference type="GO" id="GO:0016787">
    <property type="term" value="F:hydrolase activity"/>
    <property type="evidence" value="ECO:0007669"/>
    <property type="project" value="UniProtKB-KW"/>
</dbReference>
<dbReference type="Gene3D" id="3.40.50.1820">
    <property type="entry name" value="alpha/beta hydrolase"/>
    <property type="match status" value="1"/>
</dbReference>
<feature type="domain" description="AB hydrolase-1" evidence="1">
    <location>
        <begin position="25"/>
        <end position="267"/>
    </location>
</feature>
<evidence type="ECO:0000313" key="2">
    <source>
        <dbReference type="EMBL" id="MFC0680632.1"/>
    </source>
</evidence>
<keyword evidence="3" id="KW-1185">Reference proteome</keyword>
<dbReference type="InterPro" id="IPR050471">
    <property type="entry name" value="AB_hydrolase"/>
</dbReference>
<dbReference type="InterPro" id="IPR029058">
    <property type="entry name" value="AB_hydrolase_fold"/>
</dbReference>
<dbReference type="Proteomes" id="UP001589896">
    <property type="component" value="Unassembled WGS sequence"/>
</dbReference>